<dbReference type="Proteomes" id="UP001150538">
    <property type="component" value="Unassembled WGS sequence"/>
</dbReference>
<evidence type="ECO:0000256" key="2">
    <source>
        <dbReference type="ARBA" id="ARBA00022692"/>
    </source>
</evidence>
<proteinExistence type="predicted"/>
<dbReference type="InterPro" id="IPR046756">
    <property type="entry name" value="VAS1/VOA1_TM"/>
</dbReference>
<evidence type="ECO:0000259" key="8">
    <source>
        <dbReference type="Pfam" id="PF20520"/>
    </source>
</evidence>
<keyword evidence="2 6" id="KW-0812">Transmembrane</keyword>
<organism evidence="9 10">
    <name type="scientific">Mycoemilia scoparia</name>
    <dbReference type="NCBI Taxonomy" id="417184"/>
    <lineage>
        <taxon>Eukaryota</taxon>
        <taxon>Fungi</taxon>
        <taxon>Fungi incertae sedis</taxon>
        <taxon>Zoopagomycota</taxon>
        <taxon>Kickxellomycotina</taxon>
        <taxon>Kickxellomycetes</taxon>
        <taxon>Kickxellales</taxon>
        <taxon>Kickxellaceae</taxon>
        <taxon>Mycoemilia</taxon>
    </lineage>
</organism>
<sequence length="115" mass="12228">MANNTILSTSSSLLLAALFSFIGLVLGQKQQAFSTGTSSASESSGTSSQSPSHSAPTTEHDDFYFSGWLTPGLIVGLVTMSFFFIIVAVGINWITAVQGPTKIPSQNQLQNKKRQ</sequence>
<evidence type="ECO:0000313" key="10">
    <source>
        <dbReference type="Proteomes" id="UP001150538"/>
    </source>
</evidence>
<evidence type="ECO:0000256" key="5">
    <source>
        <dbReference type="SAM" id="MobiDB-lite"/>
    </source>
</evidence>
<evidence type="ECO:0000256" key="3">
    <source>
        <dbReference type="ARBA" id="ARBA00022989"/>
    </source>
</evidence>
<keyword evidence="3 6" id="KW-1133">Transmembrane helix</keyword>
<accession>A0A9W7ZS20</accession>
<evidence type="ECO:0000313" key="9">
    <source>
        <dbReference type="EMBL" id="KAJ1911850.1"/>
    </source>
</evidence>
<keyword evidence="10" id="KW-1185">Reference proteome</keyword>
<name>A0A9W7ZS20_9FUNG</name>
<dbReference type="Pfam" id="PF20520">
    <property type="entry name" value="Ac45-VOA1_TM"/>
    <property type="match status" value="1"/>
</dbReference>
<gene>
    <name evidence="9" type="ORF">H4219_005809</name>
</gene>
<evidence type="ECO:0000256" key="7">
    <source>
        <dbReference type="SAM" id="SignalP"/>
    </source>
</evidence>
<keyword evidence="7" id="KW-0732">Signal</keyword>
<feature type="chain" id="PRO_5040872303" description="V-type proton ATPase subunit S1/VOA1 transmembrane domain-containing protein" evidence="7">
    <location>
        <begin position="28"/>
        <end position="115"/>
    </location>
</feature>
<comment type="subcellular location">
    <subcellularLocation>
        <location evidence="1">Membrane</location>
        <topology evidence="1">Single-pass membrane protein</topology>
    </subcellularLocation>
</comment>
<protein>
    <recommendedName>
        <fullName evidence="8">V-type proton ATPase subunit S1/VOA1 transmembrane domain-containing protein</fullName>
    </recommendedName>
</protein>
<feature type="domain" description="V-type proton ATPase subunit S1/VOA1 transmembrane" evidence="8">
    <location>
        <begin position="67"/>
        <end position="98"/>
    </location>
</feature>
<reference evidence="9" key="1">
    <citation type="submission" date="2022-07" db="EMBL/GenBank/DDBJ databases">
        <title>Phylogenomic reconstructions and comparative analyses of Kickxellomycotina fungi.</title>
        <authorList>
            <person name="Reynolds N.K."/>
            <person name="Stajich J.E."/>
            <person name="Barry K."/>
            <person name="Grigoriev I.V."/>
            <person name="Crous P."/>
            <person name="Smith M.E."/>
        </authorList>
    </citation>
    <scope>NUCLEOTIDE SEQUENCE</scope>
    <source>
        <strain evidence="9">NBRC 100468</strain>
    </source>
</reference>
<evidence type="ECO:0000256" key="4">
    <source>
        <dbReference type="ARBA" id="ARBA00023136"/>
    </source>
</evidence>
<feature type="region of interest" description="Disordered" evidence="5">
    <location>
        <begin position="35"/>
        <end position="57"/>
    </location>
</feature>
<dbReference type="EMBL" id="JANBPU010000402">
    <property type="protein sequence ID" value="KAJ1911850.1"/>
    <property type="molecule type" value="Genomic_DNA"/>
</dbReference>
<evidence type="ECO:0000256" key="6">
    <source>
        <dbReference type="SAM" id="Phobius"/>
    </source>
</evidence>
<evidence type="ECO:0000256" key="1">
    <source>
        <dbReference type="ARBA" id="ARBA00004167"/>
    </source>
</evidence>
<dbReference type="AlphaFoldDB" id="A0A9W7ZS20"/>
<comment type="caution">
    <text evidence="9">The sequence shown here is derived from an EMBL/GenBank/DDBJ whole genome shotgun (WGS) entry which is preliminary data.</text>
</comment>
<feature type="transmembrane region" description="Helical" evidence="6">
    <location>
        <begin position="73"/>
        <end position="94"/>
    </location>
</feature>
<feature type="signal peptide" evidence="7">
    <location>
        <begin position="1"/>
        <end position="27"/>
    </location>
</feature>
<keyword evidence="4 6" id="KW-0472">Membrane</keyword>
<dbReference type="OrthoDB" id="10029326at2759"/>
<dbReference type="GO" id="GO:0016020">
    <property type="term" value="C:membrane"/>
    <property type="evidence" value="ECO:0007669"/>
    <property type="project" value="UniProtKB-SubCell"/>
</dbReference>